<sequence>METRGVEKWLERLENTEGVGLTGIIQKLNELTASDESSANQLAEVILKDSSLTTQVIRVANSVHFNPSNTAITTVSRAIFHIGFNTIKSICVSIKVLETLLQEKPSSQLVQVIASSLHGAIQARNLCQKLNSSRKEEVFVTSMLFNLAETLVLTTDESTAREYEENVNLLTSRADKELLAEKHLGVGFTRLGLGLAQRWKLGGLLIESLKPSSKPSEQAQAVILGERISYAAKKGWNSPEFRELLKDLTKFTGLSIKELHKQVMDSANEAAEVAARYGNKELIRQIPSSKDKNGVSLDDLFDESNLLNPNQDLQLKIMQDLTSMIMEGGDMNAIFQTILEGLNRGVGLERVVLAIFDKNREFLQTKYALGKNTEDWRSRFRFRFEKREGSYFYQVFREATALKSVFGGSGKLTPPAEIKAITGVNEFLIAPLAVAEKHIGIIYADLGVSHRSLDDKYVSGFKHFAQQANVSLAVLATRPKR</sequence>
<dbReference type="RefSeq" id="WP_087462011.1">
    <property type="nucleotide sequence ID" value="NZ_CP021425.1"/>
</dbReference>
<dbReference type="Proteomes" id="UP000196027">
    <property type="component" value="Chromosome"/>
</dbReference>
<proteinExistence type="predicted"/>
<dbReference type="OrthoDB" id="9791419at2"/>
<dbReference type="PROSITE" id="PS51833">
    <property type="entry name" value="HDOD"/>
    <property type="match status" value="1"/>
</dbReference>
<reference evidence="2 3" key="1">
    <citation type="submission" date="2017-05" db="EMBL/GenBank/DDBJ databases">
        <title>Genomic insights into alkan degradation activity of Oleiphilus messinensis.</title>
        <authorList>
            <person name="Kozyavkin S.A."/>
            <person name="Slesarev A.I."/>
            <person name="Golyshin P.N."/>
            <person name="Korzhenkov A."/>
            <person name="Golyshina O.N."/>
            <person name="Toshchakov S.V."/>
        </authorList>
    </citation>
    <scope>NUCLEOTIDE SEQUENCE [LARGE SCALE GENOMIC DNA]</scope>
    <source>
        <strain evidence="2 3">ME102</strain>
    </source>
</reference>
<dbReference type="InterPro" id="IPR029016">
    <property type="entry name" value="GAF-like_dom_sf"/>
</dbReference>
<dbReference type="PANTHER" id="PTHR33525:SF3">
    <property type="entry name" value="RIBONUCLEASE Y"/>
    <property type="match status" value="1"/>
</dbReference>
<dbReference type="PANTHER" id="PTHR33525">
    <property type="match status" value="1"/>
</dbReference>
<dbReference type="InterPro" id="IPR052340">
    <property type="entry name" value="RNase_Y/CdgJ"/>
</dbReference>
<organism evidence="2 3">
    <name type="scientific">Oleiphilus messinensis</name>
    <dbReference type="NCBI Taxonomy" id="141451"/>
    <lineage>
        <taxon>Bacteria</taxon>
        <taxon>Pseudomonadati</taxon>
        <taxon>Pseudomonadota</taxon>
        <taxon>Gammaproteobacteria</taxon>
        <taxon>Oceanospirillales</taxon>
        <taxon>Oleiphilaceae</taxon>
        <taxon>Oleiphilus</taxon>
    </lineage>
</organism>
<gene>
    <name evidence="2" type="ORF">OLMES_3042</name>
</gene>
<protein>
    <submittedName>
        <fullName evidence="2">GAF sensor-containing signal transduction phosphohydrolase</fullName>
    </submittedName>
</protein>
<keyword evidence="2" id="KW-0378">Hydrolase</keyword>
<dbReference type="Gene3D" id="1.10.3210.10">
    <property type="entry name" value="Hypothetical protein af1432"/>
    <property type="match status" value="1"/>
</dbReference>
<dbReference type="Pfam" id="PF08668">
    <property type="entry name" value="HDOD"/>
    <property type="match status" value="1"/>
</dbReference>
<evidence type="ECO:0000313" key="3">
    <source>
        <dbReference type="Proteomes" id="UP000196027"/>
    </source>
</evidence>
<dbReference type="SUPFAM" id="SSF55781">
    <property type="entry name" value="GAF domain-like"/>
    <property type="match status" value="1"/>
</dbReference>
<dbReference type="AlphaFoldDB" id="A0A1Y0IC95"/>
<evidence type="ECO:0000313" key="2">
    <source>
        <dbReference type="EMBL" id="ARU57085.1"/>
    </source>
</evidence>
<dbReference type="KEGG" id="ome:OLMES_3042"/>
<dbReference type="SUPFAM" id="SSF109604">
    <property type="entry name" value="HD-domain/PDEase-like"/>
    <property type="match status" value="1"/>
</dbReference>
<name>A0A1Y0IC95_9GAMM</name>
<dbReference type="EMBL" id="CP021425">
    <property type="protein sequence ID" value="ARU57085.1"/>
    <property type="molecule type" value="Genomic_DNA"/>
</dbReference>
<dbReference type="Gene3D" id="3.30.450.40">
    <property type="match status" value="1"/>
</dbReference>
<evidence type="ECO:0000259" key="1">
    <source>
        <dbReference type="PROSITE" id="PS51833"/>
    </source>
</evidence>
<dbReference type="InterPro" id="IPR013976">
    <property type="entry name" value="HDOD"/>
</dbReference>
<dbReference type="GO" id="GO:0016787">
    <property type="term" value="F:hydrolase activity"/>
    <property type="evidence" value="ECO:0007669"/>
    <property type="project" value="UniProtKB-KW"/>
</dbReference>
<feature type="domain" description="HDOD" evidence="1">
    <location>
        <begin position="18"/>
        <end position="215"/>
    </location>
</feature>
<accession>A0A1Y0IC95</accession>
<keyword evidence="3" id="KW-1185">Reference proteome</keyword>